<dbReference type="HOGENOM" id="CLU_1473219_0_0_0"/>
<keyword evidence="2" id="KW-1185">Reference proteome</keyword>
<reference evidence="2" key="1">
    <citation type="submission" date="2011-01" db="EMBL/GenBank/DDBJ databases">
        <title>Complete sequence of plasmid3 of Acidobacterium sp. MP5ACTX9.</title>
        <authorList>
            <consortium name="US DOE Joint Genome Institute"/>
            <person name="Lucas S."/>
            <person name="Copeland A."/>
            <person name="Lapidus A."/>
            <person name="Cheng J.-F."/>
            <person name="Goodwin L."/>
            <person name="Pitluck S."/>
            <person name="Teshima H."/>
            <person name="Detter J.C."/>
            <person name="Han C."/>
            <person name="Tapia R."/>
            <person name="Land M."/>
            <person name="Hauser L."/>
            <person name="Kyrpides N."/>
            <person name="Ivanova N."/>
            <person name="Ovchinnikova G."/>
            <person name="Pagani I."/>
            <person name="Rawat S.R."/>
            <person name="Mannisto M."/>
            <person name="Haggblom M.M."/>
            <person name="Woyke T."/>
        </authorList>
    </citation>
    <scope>NUCLEOTIDE SEQUENCE [LARGE SCALE GENOMIC DNA]</scope>
    <source>
        <strain evidence="2">MP5ACTX9</strain>
        <plasmid evidence="2">Plasmid pACIX903</plasmid>
    </source>
</reference>
<gene>
    <name evidence="1" type="ordered locus">AciX9_4470</name>
</gene>
<geneLocation type="plasmid" evidence="1 2">
    <name>pACIX903</name>
</geneLocation>
<organism evidence="2">
    <name type="scientific">Granulicella tundricola (strain ATCC BAA-1859 / DSM 23138 / MP5ACTX9)</name>
    <dbReference type="NCBI Taxonomy" id="1198114"/>
    <lineage>
        <taxon>Bacteria</taxon>
        <taxon>Pseudomonadati</taxon>
        <taxon>Acidobacteriota</taxon>
        <taxon>Terriglobia</taxon>
        <taxon>Terriglobales</taxon>
        <taxon>Acidobacteriaceae</taxon>
        <taxon>Granulicella</taxon>
    </lineage>
</organism>
<accession>E8X7I2</accession>
<evidence type="ECO:0000313" key="1">
    <source>
        <dbReference type="EMBL" id="ADW71416.1"/>
    </source>
</evidence>
<protein>
    <submittedName>
        <fullName evidence="1">Uncharacterized protein</fullName>
    </submittedName>
</protein>
<evidence type="ECO:0000313" key="2">
    <source>
        <dbReference type="Proteomes" id="UP000000343"/>
    </source>
</evidence>
<name>E8X7I2_GRATM</name>
<dbReference type="Proteomes" id="UP000000343">
    <property type="component" value="Plasmid pACIX903"/>
</dbReference>
<keyword evidence="1" id="KW-0614">Plasmid</keyword>
<proteinExistence type="predicted"/>
<dbReference type="AlphaFoldDB" id="E8X7I2"/>
<dbReference type="EMBL" id="CP002483">
    <property type="protein sequence ID" value="ADW71416.1"/>
    <property type="molecule type" value="Genomic_DNA"/>
</dbReference>
<sequence length="183" mass="20767">MPRLDLRPALRATMTTKHNSSDVYDRDFMESVAIGVPAANSSDQVFDEWISGAARELCDAGNWFYTSVKQTAEPSDHKASSDENFKVLWPRQRLRLQIVVSSSTRIPLVYVESDTGVLLGHLNAKRSQQVSQDSQMGYNFLAVVCRWFSPIPKDSPGLVIVVLRLHRDWETSDWAVTHRLYGR</sequence>
<dbReference type="KEGG" id="acm:AciX9_4470"/>